<dbReference type="InterPro" id="IPR024311">
    <property type="entry name" value="Lipocalin-like"/>
</dbReference>
<name>A0ABW5JBE7_9BACT</name>
<reference evidence="3" key="1">
    <citation type="journal article" date="2019" name="Int. J. Syst. Evol. Microbiol.">
        <title>The Global Catalogue of Microorganisms (GCM) 10K type strain sequencing project: providing services to taxonomists for standard genome sequencing and annotation.</title>
        <authorList>
            <consortium name="The Broad Institute Genomics Platform"/>
            <consortium name="The Broad Institute Genome Sequencing Center for Infectious Disease"/>
            <person name="Wu L."/>
            <person name="Ma J."/>
        </authorList>
    </citation>
    <scope>NUCLEOTIDE SEQUENCE [LARGE SCALE GENOMIC DNA]</scope>
    <source>
        <strain evidence="3">KCTC 52344</strain>
    </source>
</reference>
<protein>
    <submittedName>
        <fullName evidence="2">Lipocalin family protein</fullName>
    </submittedName>
</protein>
<organism evidence="2 3">
    <name type="scientific">Emticicia soli</name>
    <dbReference type="NCBI Taxonomy" id="2027878"/>
    <lineage>
        <taxon>Bacteria</taxon>
        <taxon>Pseudomonadati</taxon>
        <taxon>Bacteroidota</taxon>
        <taxon>Cytophagia</taxon>
        <taxon>Cytophagales</taxon>
        <taxon>Leadbetterellaceae</taxon>
        <taxon>Emticicia</taxon>
    </lineage>
</organism>
<comment type="caution">
    <text evidence="2">The sequence shown here is derived from an EMBL/GenBank/DDBJ whole genome shotgun (WGS) entry which is preliminary data.</text>
</comment>
<accession>A0ABW5JBE7</accession>
<feature type="domain" description="Lipocalin-like" evidence="1">
    <location>
        <begin position="28"/>
        <end position="125"/>
    </location>
</feature>
<gene>
    <name evidence="2" type="ORF">ACFSR2_19670</name>
</gene>
<evidence type="ECO:0000259" key="1">
    <source>
        <dbReference type="Pfam" id="PF13648"/>
    </source>
</evidence>
<evidence type="ECO:0000313" key="2">
    <source>
        <dbReference type="EMBL" id="MFD2523126.1"/>
    </source>
</evidence>
<dbReference type="EMBL" id="JBHULC010000027">
    <property type="protein sequence ID" value="MFD2523126.1"/>
    <property type="molecule type" value="Genomic_DNA"/>
</dbReference>
<sequence>MKKLILFCVIALLTGCKEKNSVTPADDIVGKWRLVSYCRPSGGLATGCEAIKVPSNKGVYVEFSSKGTFNETYQNTIAADYAFLGCGGGSYTIEDKNVRIKALCMSSLNGVLVEINSVSSKKLVLTYAITGEYVFER</sequence>
<proteinExistence type="predicted"/>
<evidence type="ECO:0000313" key="3">
    <source>
        <dbReference type="Proteomes" id="UP001597510"/>
    </source>
</evidence>
<dbReference type="PROSITE" id="PS51257">
    <property type="entry name" value="PROKAR_LIPOPROTEIN"/>
    <property type="match status" value="1"/>
</dbReference>
<dbReference type="RefSeq" id="WP_340239327.1">
    <property type="nucleotide sequence ID" value="NZ_JBBEWC010000012.1"/>
</dbReference>
<dbReference type="Pfam" id="PF13648">
    <property type="entry name" value="Lipocalin_4"/>
    <property type="match status" value="1"/>
</dbReference>
<keyword evidence="3" id="KW-1185">Reference proteome</keyword>
<dbReference type="Proteomes" id="UP001597510">
    <property type="component" value="Unassembled WGS sequence"/>
</dbReference>